<gene>
    <name evidence="2" type="ORF">GGQ55_003831</name>
</gene>
<feature type="domain" description="Mannosylglycerate hydrolase MGH1-like glycoside hydrolase" evidence="1">
    <location>
        <begin position="423"/>
        <end position="649"/>
    </location>
</feature>
<dbReference type="InterPro" id="IPR012341">
    <property type="entry name" value="6hp_glycosidase-like_sf"/>
</dbReference>
<dbReference type="Gene3D" id="1.50.10.10">
    <property type="match status" value="1"/>
</dbReference>
<feature type="domain" description="Mannosylglycerate hydrolase MGH1-like glycoside hydrolase" evidence="1">
    <location>
        <begin position="692"/>
        <end position="853"/>
    </location>
</feature>
<dbReference type="InterPro" id="IPR004888">
    <property type="entry name" value="Glycoside_hydrolase_63"/>
</dbReference>
<dbReference type="InterPro" id="IPR008928">
    <property type="entry name" value="6-hairpin_glycosidase_sf"/>
</dbReference>
<reference evidence="2 3" key="1">
    <citation type="submission" date="2020-07" db="EMBL/GenBank/DDBJ databases">
        <title>Sequencing the genomes of 1000 actinobacteria strains.</title>
        <authorList>
            <person name="Klenk H.-P."/>
        </authorList>
    </citation>
    <scope>NUCLEOTIDE SEQUENCE [LARGE SCALE GENOMIC DNA]</scope>
    <source>
        <strain evidence="2 3">DSM 104001</strain>
    </source>
</reference>
<sequence length="877" mass="99161">MADTGGSGAVLGAERERLRLADAGAQPWRRWGPYVAARAWGTVREDYSPDGESWWSLPHEQARSRAYRWSEDGMAAVCDDKQRLCLGLALWNGRDPILKERMFGLAGPEGNHGEDAKEYWWYLDSTPTHSWMRWRYHYPQAEFPYQRLVEENARRGKDVGEFELLHTGVFDSGCWQVTVDHAKAAPEDLLMRVTVRNLGERTETLHVLPTLWFRNTWDWEPGSPKPSLALGGGRITVAHEELGARALTWSGDPEPLFCENETNLRRLYGVDRGTAYPKDGIGDAVVHGAATVNPERRGTKAALWYRLEVAAGGTAEIRVRLAPEAGDVGERFATVLADRAREADEFYAPLVPENATADEARIMRQAFAGLLWSKQYYHYDVDRWLEGDPGQPAPPQSRRAGRNSTWKHVHASDVIVMPDDWEYPWFAAWDLAFHTIPLAHVDPSLAKQQLLLLTHEWYMDPRGRLPAYEYDFGDVNPPVHALAAMRVFAIDGGQDLAWLTAMFNKLLVNFTWWMNRVDVDGKDLFAGGFLGLDNIAPFDRNHPPDLGGGRLVEVDGTAWVALFELGLLAMAVTLAAEEPAYEDIAVKFFEHFWVIALAMADQGLWDEEDGLYYSAVHTPDGRSWPIRAHSVDGLLPLAAFAVPTEKLLEQLPALRERIEWFAERYGDRFDALAEFDRPGPTGRRLMSVFGRRRLERMLTRLLDESEFLSPHGIRAVSRYHADHPLDLGPDGRLDYEPGESRTGMFGGNSNWRGPVWFPMNYLIVNALARLDRYFGDDLTVEMPTGSGRRMRLVDVSRALADRLVGIWVERDGRRPVFGDDERLQSDPDWRDQLLFFEYFHGDTGAGLGASHQTGWTALVADLVTSRRFATFVAADRS</sequence>
<evidence type="ECO:0000313" key="2">
    <source>
        <dbReference type="EMBL" id="NYJ07553.1"/>
    </source>
</evidence>
<dbReference type="EMBL" id="JACBZT010000001">
    <property type="protein sequence ID" value="NYJ07553.1"/>
    <property type="molecule type" value="Genomic_DNA"/>
</dbReference>
<organism evidence="2 3">
    <name type="scientific">Petropleomorpha daqingensis</name>
    <dbReference type="NCBI Taxonomy" id="2026353"/>
    <lineage>
        <taxon>Bacteria</taxon>
        <taxon>Bacillati</taxon>
        <taxon>Actinomycetota</taxon>
        <taxon>Actinomycetes</taxon>
        <taxon>Geodermatophilales</taxon>
        <taxon>Geodermatophilaceae</taxon>
        <taxon>Petropleomorpha</taxon>
    </lineage>
</organism>
<dbReference type="Pfam" id="PF22422">
    <property type="entry name" value="MGH1-like_GH"/>
    <property type="match status" value="2"/>
</dbReference>
<dbReference type="SUPFAM" id="SSF48208">
    <property type="entry name" value="Six-hairpin glycosidases"/>
    <property type="match status" value="1"/>
</dbReference>
<proteinExistence type="predicted"/>
<dbReference type="GO" id="GO:0009311">
    <property type="term" value="P:oligosaccharide metabolic process"/>
    <property type="evidence" value="ECO:0007669"/>
    <property type="project" value="InterPro"/>
</dbReference>
<dbReference type="InterPro" id="IPR054491">
    <property type="entry name" value="MGH1-like_GH"/>
</dbReference>
<comment type="caution">
    <text evidence="2">The sequence shown here is derived from an EMBL/GenBank/DDBJ whole genome shotgun (WGS) entry which is preliminary data.</text>
</comment>
<dbReference type="GO" id="GO:0004573">
    <property type="term" value="F:Glc3Man9GlcNAc2 oligosaccharide glucosidase activity"/>
    <property type="evidence" value="ECO:0007669"/>
    <property type="project" value="InterPro"/>
</dbReference>
<accession>A0A853CNJ0</accession>
<protein>
    <recommendedName>
        <fullName evidence="1">Mannosylglycerate hydrolase MGH1-like glycoside hydrolase domain-containing protein</fullName>
    </recommendedName>
</protein>
<keyword evidence="3" id="KW-1185">Reference proteome</keyword>
<dbReference type="AlphaFoldDB" id="A0A853CNJ0"/>
<dbReference type="PANTHER" id="PTHR10412">
    <property type="entry name" value="MANNOSYL-OLIGOSACCHARIDE GLUCOSIDASE"/>
    <property type="match status" value="1"/>
</dbReference>
<evidence type="ECO:0000259" key="1">
    <source>
        <dbReference type="Pfam" id="PF22422"/>
    </source>
</evidence>
<dbReference type="PANTHER" id="PTHR10412:SF10">
    <property type="entry name" value="GLYCOSYL HYDROLASE FAMILY 63 C-TERMINAL DOMAIN-CONTAINING PROTEIN"/>
    <property type="match status" value="1"/>
</dbReference>
<name>A0A853CNJ0_9ACTN</name>
<dbReference type="Proteomes" id="UP000541969">
    <property type="component" value="Unassembled WGS sequence"/>
</dbReference>
<evidence type="ECO:0000313" key="3">
    <source>
        <dbReference type="Proteomes" id="UP000541969"/>
    </source>
</evidence>
<dbReference type="RefSeq" id="WP_218859346.1">
    <property type="nucleotide sequence ID" value="NZ_JACBZT010000001.1"/>
</dbReference>